<reference evidence="1 2" key="1">
    <citation type="journal article" date="2016" name="Nat. Commun.">
        <title>Thousands of microbial genomes shed light on interconnected biogeochemical processes in an aquifer system.</title>
        <authorList>
            <person name="Anantharaman K."/>
            <person name="Brown C.T."/>
            <person name="Hug L.A."/>
            <person name="Sharon I."/>
            <person name="Castelle C.J."/>
            <person name="Probst A.J."/>
            <person name="Thomas B.C."/>
            <person name="Singh A."/>
            <person name="Wilkins M.J."/>
            <person name="Karaoz U."/>
            <person name="Brodie E.L."/>
            <person name="Williams K.H."/>
            <person name="Hubbard S.S."/>
            <person name="Banfield J.F."/>
        </authorList>
    </citation>
    <scope>NUCLEOTIDE SEQUENCE [LARGE SCALE GENOMIC DNA]</scope>
</reference>
<gene>
    <name evidence="1" type="ORF">A2678_03370</name>
</gene>
<name>A0A1F6CHR3_9BACT</name>
<evidence type="ECO:0000313" key="1">
    <source>
        <dbReference type="EMBL" id="OGG48510.1"/>
    </source>
</evidence>
<sequence length="250" mass="29128">MDINRKELKRRAQSMRKRGISYTVIGRELGVSKSTLSFWLKSIPLSNEHRERLYTARIRNMSLGSQSNKERRRREVEAIIESAKAEISSPISSEAYRLLGAGLYWAEGSKGGAIEITNSDPLLILFMTDWFADIFKVPPVTFKAWLNIYPQQDDRELKRFWSSLTGIPISQFGKSFVKPISKGIKKNNLYYGTIKIRVPKSTDNKHRIYGWLQGALHRYKKRSDTIHNRWIHLRSIEKPVNLNYIRTMRP</sequence>
<protein>
    <submittedName>
        <fullName evidence="1">Uncharacterized protein</fullName>
    </submittedName>
</protein>
<evidence type="ECO:0000313" key="2">
    <source>
        <dbReference type="Proteomes" id="UP000178815"/>
    </source>
</evidence>
<comment type="caution">
    <text evidence="1">The sequence shown here is derived from an EMBL/GenBank/DDBJ whole genome shotgun (WGS) entry which is preliminary data.</text>
</comment>
<dbReference type="AlphaFoldDB" id="A0A1F6CHR3"/>
<dbReference type="EMBL" id="MFKU01000011">
    <property type="protein sequence ID" value="OGG48510.1"/>
    <property type="molecule type" value="Genomic_DNA"/>
</dbReference>
<accession>A0A1F6CHR3</accession>
<dbReference type="Proteomes" id="UP000178815">
    <property type="component" value="Unassembled WGS sequence"/>
</dbReference>
<organism evidence="1 2">
    <name type="scientific">Candidatus Kaiserbacteria bacterium RIFCSPHIGHO2_01_FULL_53_31</name>
    <dbReference type="NCBI Taxonomy" id="1798481"/>
    <lineage>
        <taxon>Bacteria</taxon>
        <taxon>Candidatus Kaiseribacteriota</taxon>
    </lineage>
</organism>
<dbReference type="STRING" id="1798481.A2678_03370"/>
<proteinExistence type="predicted"/>